<reference evidence="1" key="2">
    <citation type="journal article" date="2015" name="Fish Shellfish Immunol.">
        <title>Early steps in the European eel (Anguilla anguilla)-Vibrio vulnificus interaction in the gills: Role of the RtxA13 toxin.</title>
        <authorList>
            <person name="Callol A."/>
            <person name="Pajuelo D."/>
            <person name="Ebbesson L."/>
            <person name="Teles M."/>
            <person name="MacKenzie S."/>
            <person name="Amaro C."/>
        </authorList>
    </citation>
    <scope>NUCLEOTIDE SEQUENCE</scope>
</reference>
<dbReference type="AlphaFoldDB" id="A0A0E9SWR3"/>
<organism evidence="1">
    <name type="scientific">Anguilla anguilla</name>
    <name type="common">European freshwater eel</name>
    <name type="synonym">Muraena anguilla</name>
    <dbReference type="NCBI Taxonomy" id="7936"/>
    <lineage>
        <taxon>Eukaryota</taxon>
        <taxon>Metazoa</taxon>
        <taxon>Chordata</taxon>
        <taxon>Craniata</taxon>
        <taxon>Vertebrata</taxon>
        <taxon>Euteleostomi</taxon>
        <taxon>Actinopterygii</taxon>
        <taxon>Neopterygii</taxon>
        <taxon>Teleostei</taxon>
        <taxon>Anguilliformes</taxon>
        <taxon>Anguillidae</taxon>
        <taxon>Anguilla</taxon>
    </lineage>
</organism>
<dbReference type="EMBL" id="GBXM01063604">
    <property type="protein sequence ID" value="JAH44973.1"/>
    <property type="molecule type" value="Transcribed_RNA"/>
</dbReference>
<name>A0A0E9SWR3_ANGAN</name>
<sequence>MGLFYYSSLWLMLSLKELQTPVSTKIFWSKIWYRPTQKALTWLQMDLSAG</sequence>
<reference evidence="1" key="1">
    <citation type="submission" date="2014-11" db="EMBL/GenBank/DDBJ databases">
        <authorList>
            <person name="Amaro Gonzalez C."/>
        </authorList>
    </citation>
    <scope>NUCLEOTIDE SEQUENCE</scope>
</reference>
<protein>
    <submittedName>
        <fullName evidence="1">Uncharacterized protein</fullName>
    </submittedName>
</protein>
<proteinExistence type="predicted"/>
<evidence type="ECO:0000313" key="1">
    <source>
        <dbReference type="EMBL" id="JAH44973.1"/>
    </source>
</evidence>
<accession>A0A0E9SWR3</accession>